<feature type="chain" id="PRO_5039946552" description="Transmembrane protein" evidence="2">
    <location>
        <begin position="25"/>
        <end position="49"/>
    </location>
</feature>
<sequence length="49" mass="5306">MGKKMGVVVLILISFVLIISLSNALSNYKTGNRANGTRSHLPPKMLKHG</sequence>
<feature type="compositionally biased region" description="Polar residues" evidence="1">
    <location>
        <begin position="28"/>
        <end position="38"/>
    </location>
</feature>
<keyword evidence="2" id="KW-0732">Signal</keyword>
<feature type="region of interest" description="Disordered" evidence="1">
    <location>
        <begin position="28"/>
        <end position="49"/>
    </location>
</feature>
<gene>
    <name evidence="3" type="ORF">HanXRQr2_Chr08g0324921</name>
</gene>
<protein>
    <recommendedName>
        <fullName evidence="5">Transmembrane protein</fullName>
    </recommendedName>
</protein>
<evidence type="ECO:0000256" key="2">
    <source>
        <dbReference type="SAM" id="SignalP"/>
    </source>
</evidence>
<dbReference type="Proteomes" id="UP000215914">
    <property type="component" value="Unassembled WGS sequence"/>
</dbReference>
<evidence type="ECO:0008006" key="5">
    <source>
        <dbReference type="Google" id="ProtNLM"/>
    </source>
</evidence>
<accession>A0A9K3IC18</accession>
<dbReference type="AlphaFoldDB" id="A0A9K3IC18"/>
<evidence type="ECO:0000256" key="1">
    <source>
        <dbReference type="SAM" id="MobiDB-lite"/>
    </source>
</evidence>
<reference evidence="3" key="2">
    <citation type="submission" date="2020-06" db="EMBL/GenBank/DDBJ databases">
        <title>Helianthus annuus Genome sequencing and assembly Release 2.</title>
        <authorList>
            <person name="Gouzy J."/>
            <person name="Langlade N."/>
            <person name="Munos S."/>
        </authorList>
    </citation>
    <scope>NUCLEOTIDE SEQUENCE</scope>
    <source>
        <tissue evidence="3">Leaves</tissue>
    </source>
</reference>
<dbReference type="EMBL" id="MNCJ02000323">
    <property type="protein sequence ID" value="KAF5794154.1"/>
    <property type="molecule type" value="Genomic_DNA"/>
</dbReference>
<name>A0A9K3IC18_HELAN</name>
<reference evidence="3" key="1">
    <citation type="journal article" date="2017" name="Nature">
        <title>The sunflower genome provides insights into oil metabolism, flowering and Asterid evolution.</title>
        <authorList>
            <person name="Badouin H."/>
            <person name="Gouzy J."/>
            <person name="Grassa C.J."/>
            <person name="Murat F."/>
            <person name="Staton S.E."/>
            <person name="Cottret L."/>
            <person name="Lelandais-Briere C."/>
            <person name="Owens G.L."/>
            <person name="Carrere S."/>
            <person name="Mayjonade B."/>
            <person name="Legrand L."/>
            <person name="Gill N."/>
            <person name="Kane N.C."/>
            <person name="Bowers J.E."/>
            <person name="Hubner S."/>
            <person name="Bellec A."/>
            <person name="Berard A."/>
            <person name="Berges H."/>
            <person name="Blanchet N."/>
            <person name="Boniface M.C."/>
            <person name="Brunel D."/>
            <person name="Catrice O."/>
            <person name="Chaidir N."/>
            <person name="Claudel C."/>
            <person name="Donnadieu C."/>
            <person name="Faraut T."/>
            <person name="Fievet G."/>
            <person name="Helmstetter N."/>
            <person name="King M."/>
            <person name="Knapp S.J."/>
            <person name="Lai Z."/>
            <person name="Le Paslier M.C."/>
            <person name="Lippi Y."/>
            <person name="Lorenzon L."/>
            <person name="Mandel J.R."/>
            <person name="Marage G."/>
            <person name="Marchand G."/>
            <person name="Marquand E."/>
            <person name="Bret-Mestries E."/>
            <person name="Morien E."/>
            <person name="Nambeesan S."/>
            <person name="Nguyen T."/>
            <person name="Pegot-Espagnet P."/>
            <person name="Pouilly N."/>
            <person name="Raftis F."/>
            <person name="Sallet E."/>
            <person name="Schiex T."/>
            <person name="Thomas J."/>
            <person name="Vandecasteele C."/>
            <person name="Vares D."/>
            <person name="Vear F."/>
            <person name="Vautrin S."/>
            <person name="Crespi M."/>
            <person name="Mangin B."/>
            <person name="Burke J.M."/>
            <person name="Salse J."/>
            <person name="Munos S."/>
            <person name="Vincourt P."/>
            <person name="Rieseberg L.H."/>
            <person name="Langlade N.B."/>
        </authorList>
    </citation>
    <scope>NUCLEOTIDE SEQUENCE</scope>
    <source>
        <tissue evidence="3">Leaves</tissue>
    </source>
</reference>
<proteinExistence type="predicted"/>
<evidence type="ECO:0000313" key="3">
    <source>
        <dbReference type="EMBL" id="KAF5794154.1"/>
    </source>
</evidence>
<organism evidence="3 4">
    <name type="scientific">Helianthus annuus</name>
    <name type="common">Common sunflower</name>
    <dbReference type="NCBI Taxonomy" id="4232"/>
    <lineage>
        <taxon>Eukaryota</taxon>
        <taxon>Viridiplantae</taxon>
        <taxon>Streptophyta</taxon>
        <taxon>Embryophyta</taxon>
        <taxon>Tracheophyta</taxon>
        <taxon>Spermatophyta</taxon>
        <taxon>Magnoliopsida</taxon>
        <taxon>eudicotyledons</taxon>
        <taxon>Gunneridae</taxon>
        <taxon>Pentapetalae</taxon>
        <taxon>asterids</taxon>
        <taxon>campanulids</taxon>
        <taxon>Asterales</taxon>
        <taxon>Asteraceae</taxon>
        <taxon>Asteroideae</taxon>
        <taxon>Heliantheae alliance</taxon>
        <taxon>Heliantheae</taxon>
        <taxon>Helianthus</taxon>
    </lineage>
</organism>
<dbReference type="Gramene" id="mRNA:HanXRQr2_Chr08g0324921">
    <property type="protein sequence ID" value="mRNA:HanXRQr2_Chr08g0324921"/>
    <property type="gene ID" value="HanXRQr2_Chr08g0324921"/>
</dbReference>
<comment type="caution">
    <text evidence="3">The sequence shown here is derived from an EMBL/GenBank/DDBJ whole genome shotgun (WGS) entry which is preliminary data.</text>
</comment>
<evidence type="ECO:0000313" key="4">
    <source>
        <dbReference type="Proteomes" id="UP000215914"/>
    </source>
</evidence>
<feature type="signal peptide" evidence="2">
    <location>
        <begin position="1"/>
        <end position="24"/>
    </location>
</feature>
<keyword evidence="4" id="KW-1185">Reference proteome</keyword>